<dbReference type="OrthoDB" id="9776955at2"/>
<name>A0A0S4LKA8_9BACT</name>
<sequence>MTRTAGLHRTELPFPIRFGLRMALVFAALLWLPQTDLEAAGLEITILKSSDLKGYNDAIDGFKATSPGSAIFAEYDLLGDLERGKQLAKRIRTSESSLVVAVGLKAALAAKLEIDHIPILYMMILDPFKHHLTAGNMTGVLLEIPSDRQLKIMRSFLPTLHRIGMLYDPEKTLPKLKEAEMRAPAQDFQIRGFPVTQEKDIPHQLRTLLSESEALWLVPDPTVLTDESIRFILESAVAKQVPVIAFSTEFTRLGALLSLSVDYSEVGRETGRLAKRILNGEPMMTLKPVSVQRIHITVNQKTARYLGITIPKEVEPLIDETY</sequence>
<keyword evidence="2" id="KW-1185">Reference proteome</keyword>
<dbReference type="AlphaFoldDB" id="A0A0S4LKA8"/>
<dbReference type="RefSeq" id="WP_090749624.1">
    <property type="nucleotide sequence ID" value="NZ_CZQA01000009.1"/>
</dbReference>
<dbReference type="InterPro" id="IPR007487">
    <property type="entry name" value="ABC_transpt-TYRBP-like"/>
</dbReference>
<accession>A0A0S4LKA8</accession>
<dbReference type="EMBL" id="CZQA01000009">
    <property type="protein sequence ID" value="CUS37117.1"/>
    <property type="molecule type" value="Genomic_DNA"/>
</dbReference>
<evidence type="ECO:0008006" key="3">
    <source>
        <dbReference type="Google" id="ProtNLM"/>
    </source>
</evidence>
<dbReference type="STRING" id="1742972.COMA1_30417"/>
<organism evidence="1 2">
    <name type="scientific">Candidatus Nitrospira nitrosa</name>
    <dbReference type="NCBI Taxonomy" id="1742972"/>
    <lineage>
        <taxon>Bacteria</taxon>
        <taxon>Pseudomonadati</taxon>
        <taxon>Nitrospirota</taxon>
        <taxon>Nitrospiria</taxon>
        <taxon>Nitrospirales</taxon>
        <taxon>Nitrospiraceae</taxon>
        <taxon>Nitrospira</taxon>
    </lineage>
</organism>
<dbReference type="Gene3D" id="3.40.50.2300">
    <property type="match status" value="2"/>
</dbReference>
<proteinExistence type="predicted"/>
<evidence type="ECO:0000313" key="2">
    <source>
        <dbReference type="Proteomes" id="UP000199032"/>
    </source>
</evidence>
<reference evidence="1 2" key="1">
    <citation type="submission" date="2015-10" db="EMBL/GenBank/DDBJ databases">
        <authorList>
            <person name="Gilbert D.G."/>
        </authorList>
    </citation>
    <scope>NUCLEOTIDE SEQUENCE [LARGE SCALE GENOMIC DNA]</scope>
    <source>
        <strain evidence="1">COMA1</strain>
    </source>
</reference>
<gene>
    <name evidence="1" type="ORF">COMA1_30417</name>
</gene>
<dbReference type="Pfam" id="PF04392">
    <property type="entry name" value="ABC_sub_bind"/>
    <property type="match status" value="1"/>
</dbReference>
<dbReference type="PANTHER" id="PTHR35271">
    <property type="entry name" value="ABC TRANSPORTER, SUBSTRATE-BINDING LIPOPROTEIN-RELATED"/>
    <property type="match status" value="1"/>
</dbReference>
<dbReference type="Proteomes" id="UP000199032">
    <property type="component" value="Unassembled WGS sequence"/>
</dbReference>
<evidence type="ECO:0000313" key="1">
    <source>
        <dbReference type="EMBL" id="CUS37117.1"/>
    </source>
</evidence>
<dbReference type="PANTHER" id="PTHR35271:SF1">
    <property type="entry name" value="ABC TRANSPORTER, SUBSTRATE-BINDING LIPOPROTEIN"/>
    <property type="match status" value="1"/>
</dbReference>
<dbReference type="CDD" id="cd06325">
    <property type="entry name" value="PBP1_ABC_unchar_transporter"/>
    <property type="match status" value="1"/>
</dbReference>
<protein>
    <recommendedName>
        <fullName evidence="3">ABC transporter substrate-binding protein</fullName>
    </recommendedName>
</protein>